<dbReference type="InterPro" id="IPR018170">
    <property type="entry name" value="Aldo/ket_reductase_CS"/>
</dbReference>
<dbReference type="FunFam" id="3.20.20.100:FF:000015">
    <property type="entry name" value="Oxidoreductase, aldo/keto reductase family"/>
    <property type="match status" value="1"/>
</dbReference>
<dbReference type="InterPro" id="IPR036812">
    <property type="entry name" value="NAD(P)_OxRdtase_dom_sf"/>
</dbReference>
<dbReference type="CDD" id="cd19071">
    <property type="entry name" value="AKR_AKR1-5-like"/>
    <property type="match status" value="1"/>
</dbReference>
<dbReference type="PROSITE" id="PS00062">
    <property type="entry name" value="ALDOKETO_REDUCTASE_2"/>
    <property type="match status" value="1"/>
</dbReference>
<evidence type="ECO:0000313" key="11">
    <source>
        <dbReference type="Proteomes" id="UP001138780"/>
    </source>
</evidence>
<dbReference type="GO" id="GO:0016616">
    <property type="term" value="F:oxidoreductase activity, acting on the CH-OH group of donors, NAD or NADP as acceptor"/>
    <property type="evidence" value="ECO:0007669"/>
    <property type="project" value="UniProtKB-ARBA"/>
</dbReference>
<feature type="domain" description="NADP-dependent oxidoreductase" evidence="7">
    <location>
        <begin position="15"/>
        <end position="265"/>
    </location>
</feature>
<dbReference type="SUPFAM" id="SSF51430">
    <property type="entry name" value="NAD(P)-linked oxidoreductase"/>
    <property type="match status" value="1"/>
</dbReference>
<gene>
    <name evidence="8" type="ORF">BTU61_07450</name>
    <name evidence="9" type="ORF">J4854_02475</name>
</gene>
<dbReference type="PROSITE" id="PS00798">
    <property type="entry name" value="ALDOKETO_REDUCTASE_1"/>
    <property type="match status" value="1"/>
</dbReference>
<evidence type="ECO:0000256" key="1">
    <source>
        <dbReference type="ARBA" id="ARBA00007905"/>
    </source>
</evidence>
<dbReference type="InterPro" id="IPR020471">
    <property type="entry name" value="AKR"/>
</dbReference>
<reference evidence="8" key="1">
    <citation type="submission" date="2016-12" db="EMBL/GenBank/DDBJ databases">
        <title>Draft genome of Streptococcus lactarius CCUG 66490T type strain.</title>
        <authorList>
            <person name="Salva-Serra F."/>
            <person name="Engstrom-Jakobsson H."/>
            <person name="Thorell K."/>
            <person name="Gomila M."/>
            <person name="Gonzales-Siles L."/>
            <person name="Busquets A."/>
            <person name="Jaen-Luchoro D."/>
            <person name="Karlsson R."/>
            <person name="Kristiansson E."/>
            <person name="Moore E."/>
        </authorList>
    </citation>
    <scope>NUCLEOTIDE SEQUENCE</scope>
    <source>
        <strain evidence="8">CCUG 66490</strain>
    </source>
</reference>
<proteinExistence type="inferred from homology"/>
<protein>
    <submittedName>
        <fullName evidence="8">2,5-diketo-D-gluconic acid reductase</fullName>
    </submittedName>
    <submittedName>
        <fullName evidence="9">Aldo/keto reductase</fullName>
    </submittedName>
</protein>
<dbReference type="PANTHER" id="PTHR43827:SF3">
    <property type="entry name" value="NADP-DEPENDENT OXIDOREDUCTASE DOMAIN-CONTAINING PROTEIN"/>
    <property type="match status" value="1"/>
</dbReference>
<dbReference type="EMBL" id="MRXX01000009">
    <property type="protein sequence ID" value="MBK4780025.1"/>
    <property type="molecule type" value="Genomic_DNA"/>
</dbReference>
<evidence type="ECO:0000313" key="8">
    <source>
        <dbReference type="EMBL" id="MBK4780025.1"/>
    </source>
</evidence>
<evidence type="ECO:0000256" key="5">
    <source>
        <dbReference type="PIRSR" id="PIRSR000097-2"/>
    </source>
</evidence>
<dbReference type="Proteomes" id="UP001138780">
    <property type="component" value="Unassembled WGS sequence"/>
</dbReference>
<comment type="similarity">
    <text evidence="1">Belongs to the aldo/keto reductase family.</text>
</comment>
<dbReference type="PRINTS" id="PR00069">
    <property type="entry name" value="ALDKETRDTASE"/>
</dbReference>
<keyword evidence="10" id="KW-1185">Reference proteome</keyword>
<feature type="binding site" evidence="5">
    <location>
        <position position="107"/>
    </location>
    <ligand>
        <name>substrate</name>
    </ligand>
</feature>
<evidence type="ECO:0000256" key="4">
    <source>
        <dbReference type="PIRSR" id="PIRSR000097-1"/>
    </source>
</evidence>
<evidence type="ECO:0000259" key="7">
    <source>
        <dbReference type="Pfam" id="PF00248"/>
    </source>
</evidence>
<evidence type="ECO:0000256" key="3">
    <source>
        <dbReference type="ARBA" id="ARBA00023002"/>
    </source>
</evidence>
<keyword evidence="2" id="KW-0521">NADP</keyword>
<dbReference type="PANTHER" id="PTHR43827">
    <property type="entry name" value="2,5-DIKETO-D-GLUCONIC ACID REDUCTASE"/>
    <property type="match status" value="1"/>
</dbReference>
<dbReference type="RefSeq" id="WP_200773000.1">
    <property type="nucleotide sequence ID" value="NZ_CP072329.1"/>
</dbReference>
<dbReference type="PIRSF" id="PIRSF000097">
    <property type="entry name" value="AKR"/>
    <property type="match status" value="1"/>
</dbReference>
<organism evidence="8 11">
    <name type="scientific">Streptococcus lactarius</name>
    <dbReference type="NCBI Taxonomy" id="684066"/>
    <lineage>
        <taxon>Bacteria</taxon>
        <taxon>Bacillati</taxon>
        <taxon>Bacillota</taxon>
        <taxon>Bacilli</taxon>
        <taxon>Lactobacillales</taxon>
        <taxon>Streptococcaceae</taxon>
        <taxon>Streptococcus</taxon>
    </lineage>
</organism>
<accession>A0A9X0WPS2</accession>
<dbReference type="AlphaFoldDB" id="A0A9X0WPS2"/>
<dbReference type="Pfam" id="PF00248">
    <property type="entry name" value="Aldo_ket_red"/>
    <property type="match status" value="1"/>
</dbReference>
<evidence type="ECO:0000313" key="9">
    <source>
        <dbReference type="EMBL" id="QUB39333.1"/>
    </source>
</evidence>
<name>A0A9X0WPS2_9STRE</name>
<dbReference type="EMBL" id="CP072329">
    <property type="protein sequence ID" value="QUB39333.1"/>
    <property type="molecule type" value="Genomic_DNA"/>
</dbReference>
<keyword evidence="3" id="KW-0560">Oxidoreductase</keyword>
<feature type="active site" description="Proton donor" evidence="4">
    <location>
        <position position="49"/>
    </location>
</feature>
<dbReference type="Proteomes" id="UP000676511">
    <property type="component" value="Chromosome"/>
</dbReference>
<reference evidence="9 10" key="2">
    <citation type="submission" date="2021-03" db="EMBL/GenBank/DDBJ databases">
        <title>Human Oral Microbial Genomes.</title>
        <authorList>
            <person name="Johnston C.D."/>
            <person name="Chen T."/>
            <person name="Dewhirst F.E."/>
        </authorList>
    </citation>
    <scope>NUCLEOTIDE SEQUENCE [LARGE SCALE GENOMIC DNA]</scope>
    <source>
        <strain evidence="9 10">CCUG 66490</strain>
    </source>
</reference>
<evidence type="ECO:0000256" key="2">
    <source>
        <dbReference type="ARBA" id="ARBA00022857"/>
    </source>
</evidence>
<feature type="site" description="Lowers pKa of active site Tyr" evidence="6">
    <location>
        <position position="74"/>
    </location>
</feature>
<dbReference type="Gene3D" id="3.20.20.100">
    <property type="entry name" value="NADP-dependent oxidoreductase domain"/>
    <property type="match status" value="1"/>
</dbReference>
<evidence type="ECO:0000256" key="6">
    <source>
        <dbReference type="PIRSR" id="PIRSR000097-3"/>
    </source>
</evidence>
<evidence type="ECO:0000313" key="10">
    <source>
        <dbReference type="Proteomes" id="UP000676511"/>
    </source>
</evidence>
<sequence>MNTYRLNNGIEIPVLGFGTWKAADGKEAYEAVLAALKAGYRHIDTAAYYQNEESVGRAIRDSGLSREKLFVTTKLWNTNHTYEEAQAALDESLKKLGLDYVDLYLIHWPNPKPLRKEDAWKERNAEVWRAMEDMVKAGKVRSIGVSNFLPHHLEALLKTAQIIPAVNQIRLSPGVYQKEAIEASRKQGILLEAWGPFGQGELFQNKHVKEMATRYGKTVAQLALAWSLQEGFLPLPKSVTPERIAGNLDCFDFELTQEDCDYLKNLPVQAGAPDPDQKDF</sequence>
<dbReference type="InterPro" id="IPR023210">
    <property type="entry name" value="NADP_OxRdtase_dom"/>
</dbReference>